<evidence type="ECO:0000313" key="3">
    <source>
        <dbReference type="Proteomes" id="UP001064971"/>
    </source>
</evidence>
<dbReference type="Proteomes" id="UP001064971">
    <property type="component" value="Chromosome"/>
</dbReference>
<accession>A0ABM8ACT9</accession>
<reference evidence="2" key="1">
    <citation type="submission" date="2022-07" db="EMBL/GenBank/DDBJ databases">
        <title>Complete Genome Sequence of the Radioresistant Bacterium Deinococcus aetherius ST0316, Isolated from the Air Dust collected in Lower Stratosphere above Japan.</title>
        <authorList>
            <person name="Satoh K."/>
            <person name="Hagiwara K."/>
            <person name="Katsumata K."/>
            <person name="Kubo A."/>
            <person name="Yokobori S."/>
            <person name="Yamagishi A."/>
            <person name="Oono Y."/>
            <person name="Narumi I."/>
        </authorList>
    </citation>
    <scope>NUCLEOTIDE SEQUENCE</scope>
    <source>
        <strain evidence="2">ST0316</strain>
    </source>
</reference>
<dbReference type="Pfam" id="PF18228">
    <property type="entry name" value="CdiI_N"/>
    <property type="match status" value="1"/>
</dbReference>
<dbReference type="RefSeq" id="WP_406585098.1">
    <property type="nucleotide sequence ID" value="NZ_AP026560.1"/>
</dbReference>
<evidence type="ECO:0000259" key="1">
    <source>
        <dbReference type="Pfam" id="PF18228"/>
    </source>
</evidence>
<organism evidence="2 3">
    <name type="scientific">Deinococcus aetherius</name>
    <dbReference type="NCBI Taxonomy" id="200252"/>
    <lineage>
        <taxon>Bacteria</taxon>
        <taxon>Thermotogati</taxon>
        <taxon>Deinococcota</taxon>
        <taxon>Deinococci</taxon>
        <taxon>Deinococcales</taxon>
        <taxon>Deinococcaceae</taxon>
        <taxon>Deinococcus</taxon>
    </lineage>
</organism>
<proteinExistence type="predicted"/>
<dbReference type="InterPro" id="IPR040509">
    <property type="entry name" value="CdiI_C"/>
</dbReference>
<sequence>MFDICLLGKPFLFYDEWVCRGVLRADGFEEEFDTPLTYWNEHNYVEQWCEALRRLIEYEQNAVALVTSIRHPDSQNFVFRWILYREGDTVFIQQHVLFAAVAGGRLSSTDAQAHIHRRNRVNEEGYSISEWPVSFEDVGQFLGRCEGKTGTS</sequence>
<dbReference type="InterPro" id="IPR053755">
    <property type="entry name" value="CDI_immunity_sf"/>
</dbReference>
<dbReference type="CDD" id="cd20699">
    <property type="entry name" value="CdiI_ECL-like"/>
    <property type="match status" value="1"/>
</dbReference>
<dbReference type="Gene3D" id="3.30.2450.20">
    <property type="match status" value="1"/>
</dbReference>
<name>A0ABM8ACT9_9DEIO</name>
<dbReference type="EMBL" id="AP026560">
    <property type="protein sequence ID" value="BDP41533.1"/>
    <property type="molecule type" value="Genomic_DNA"/>
</dbReference>
<keyword evidence="3" id="KW-1185">Reference proteome</keyword>
<protein>
    <recommendedName>
        <fullName evidence="1">CdiI C-terminal domain-containing protein</fullName>
    </recommendedName>
</protein>
<evidence type="ECO:0000313" key="2">
    <source>
        <dbReference type="EMBL" id="BDP41533.1"/>
    </source>
</evidence>
<gene>
    <name evidence="2" type="ORF">DAETH_15020</name>
</gene>
<feature type="domain" description="CdiI C-terminal" evidence="1">
    <location>
        <begin position="35"/>
        <end position="141"/>
    </location>
</feature>